<keyword evidence="2" id="KW-1185">Reference proteome</keyword>
<name>A0A564ZHQ8_9BACT</name>
<organism evidence="1 2">
    <name type="scientific">Candidatus Methylomirabilis lanthanidiphila</name>
    <dbReference type="NCBI Taxonomy" id="2211376"/>
    <lineage>
        <taxon>Bacteria</taxon>
        <taxon>Candidatus Methylomirabilota</taxon>
        <taxon>Candidatus Methylomirabilia</taxon>
        <taxon>Candidatus Methylomirabilales</taxon>
        <taxon>Candidatus Methylomirabilaceae</taxon>
        <taxon>Candidatus Methylomirabilis</taxon>
    </lineage>
</organism>
<reference evidence="1 2" key="1">
    <citation type="submission" date="2019-07" db="EMBL/GenBank/DDBJ databases">
        <authorList>
            <person name="Cremers G."/>
        </authorList>
    </citation>
    <scope>NUCLEOTIDE SEQUENCE [LARGE SCALE GENOMIC DNA]</scope>
</reference>
<dbReference type="EMBL" id="CABIKM010000005">
    <property type="protein sequence ID" value="VUZ84078.1"/>
    <property type="molecule type" value="Genomic_DNA"/>
</dbReference>
<evidence type="ECO:0000313" key="1">
    <source>
        <dbReference type="EMBL" id="VUZ84078.1"/>
    </source>
</evidence>
<protein>
    <submittedName>
        <fullName evidence="1">Uncharacterized protein</fullName>
    </submittedName>
</protein>
<dbReference type="Proteomes" id="UP000334340">
    <property type="component" value="Unassembled WGS sequence"/>
</dbReference>
<accession>A0A564ZHQ8</accession>
<proteinExistence type="predicted"/>
<sequence length="188" mass="20934">MPHLSVYTSRGGRIFPYARRFEGALVLVLFTLTACASRHIVDGVLVDEARGFRIGVLRDGWRRLDAEGAELAFQAEPGGQVAALFISCEERRPITLRMLAKRLFFGISSKRVVTQTVTSLNGAEAVHTVLTGRLQEADVMVSSYVTRGSECVYDLVYVASPEAFQNRLQEFERFVQGWALTEQGSESR</sequence>
<evidence type="ECO:0000313" key="2">
    <source>
        <dbReference type="Proteomes" id="UP000334340"/>
    </source>
</evidence>
<gene>
    <name evidence="1" type="ORF">MELA_00442</name>
</gene>
<dbReference type="AlphaFoldDB" id="A0A564ZHQ8"/>